<dbReference type="EMBL" id="CP000698">
    <property type="protein sequence ID" value="ABQ27919.1"/>
    <property type="molecule type" value="Genomic_DNA"/>
</dbReference>
<evidence type="ECO:0000313" key="3">
    <source>
        <dbReference type="Proteomes" id="UP000006695"/>
    </source>
</evidence>
<proteinExistence type="predicted"/>
<evidence type="ECO:0000259" key="1">
    <source>
        <dbReference type="Pfam" id="PF11823"/>
    </source>
</evidence>
<accession>A5G801</accession>
<dbReference type="OrthoDB" id="9811492at2"/>
<evidence type="ECO:0000313" key="2">
    <source>
        <dbReference type="EMBL" id="ABQ27919.1"/>
    </source>
</evidence>
<dbReference type="AlphaFoldDB" id="A5G801"/>
<gene>
    <name evidence="2" type="ordered locus">Gura_3766</name>
</gene>
<organism evidence="2 3">
    <name type="scientific">Geotalea uraniireducens (strain Rf4)</name>
    <name type="common">Geobacter uraniireducens</name>
    <dbReference type="NCBI Taxonomy" id="351605"/>
    <lineage>
        <taxon>Bacteria</taxon>
        <taxon>Pseudomonadati</taxon>
        <taxon>Thermodesulfobacteriota</taxon>
        <taxon>Desulfuromonadia</taxon>
        <taxon>Geobacterales</taxon>
        <taxon>Geobacteraceae</taxon>
        <taxon>Geotalea</taxon>
    </lineage>
</organism>
<dbReference type="InterPro" id="IPR021778">
    <property type="entry name" value="Se/S_carrier-like"/>
</dbReference>
<name>A5G801_GEOUR</name>
<dbReference type="HOGENOM" id="CLU_167443_3_1_7"/>
<dbReference type="Pfam" id="PF11823">
    <property type="entry name" value="Se_S_carrier"/>
    <property type="match status" value="1"/>
</dbReference>
<feature type="domain" description="Putative Se/S carrier protein-like" evidence="1">
    <location>
        <begin position="6"/>
        <end position="73"/>
    </location>
</feature>
<protein>
    <recommendedName>
        <fullName evidence="1">Putative Se/S carrier protein-like domain-containing protein</fullName>
    </recommendedName>
</protein>
<keyword evidence="3" id="KW-1185">Reference proteome</keyword>
<reference evidence="2 3" key="1">
    <citation type="submission" date="2007-05" db="EMBL/GenBank/DDBJ databases">
        <title>Complete sequence of Geobacter uraniireducens Rf4.</title>
        <authorList>
            <consortium name="US DOE Joint Genome Institute"/>
            <person name="Copeland A."/>
            <person name="Lucas S."/>
            <person name="Lapidus A."/>
            <person name="Barry K."/>
            <person name="Detter J.C."/>
            <person name="Glavina del Rio T."/>
            <person name="Hammon N."/>
            <person name="Israni S."/>
            <person name="Dalin E."/>
            <person name="Tice H."/>
            <person name="Pitluck S."/>
            <person name="Chertkov O."/>
            <person name="Brettin T."/>
            <person name="Bruce D."/>
            <person name="Han C."/>
            <person name="Schmutz J."/>
            <person name="Larimer F."/>
            <person name="Land M."/>
            <person name="Hauser L."/>
            <person name="Kyrpides N."/>
            <person name="Mikhailova N."/>
            <person name="Shelobolina E."/>
            <person name="Aklujkar M."/>
            <person name="Lovley D."/>
            <person name="Richardson P."/>
        </authorList>
    </citation>
    <scope>NUCLEOTIDE SEQUENCE [LARGE SCALE GENOMIC DNA]</scope>
    <source>
        <strain evidence="2 3">Rf4</strain>
    </source>
</reference>
<dbReference type="Proteomes" id="UP000006695">
    <property type="component" value="Chromosome"/>
</dbReference>
<dbReference type="STRING" id="351605.Gura_3766"/>
<dbReference type="KEGG" id="gur:Gura_3766"/>
<dbReference type="RefSeq" id="WP_011940568.1">
    <property type="nucleotide sequence ID" value="NC_009483.1"/>
</dbReference>
<sequence length="86" mass="9721">MVRDGDYVAVFNSIHRVMKAEKILKGRRLGILLIPVPRALQSDCGLAIRYGTDIKDSVEMVLAEEGLQPAELYVKRNDRYEKVEGC</sequence>